<dbReference type="EMBL" id="JBHSHD010000008">
    <property type="protein sequence ID" value="MFC4820918.1"/>
    <property type="molecule type" value="Genomic_DNA"/>
</dbReference>
<proteinExistence type="predicted"/>
<accession>A0ABV9QVW9</accession>
<comment type="caution">
    <text evidence="2">The sequence shown here is derived from an EMBL/GenBank/DDBJ whole genome shotgun (WGS) entry which is preliminary data.</text>
</comment>
<dbReference type="RefSeq" id="WP_380021055.1">
    <property type="nucleotide sequence ID" value="NZ_JBHSHD010000008.1"/>
</dbReference>
<reference evidence="3" key="1">
    <citation type="journal article" date="2019" name="Int. J. Syst. Evol. Microbiol.">
        <title>The Global Catalogue of Microorganisms (GCM) 10K type strain sequencing project: providing services to taxonomists for standard genome sequencing and annotation.</title>
        <authorList>
            <consortium name="The Broad Institute Genomics Platform"/>
            <consortium name="The Broad Institute Genome Sequencing Center for Infectious Disease"/>
            <person name="Wu L."/>
            <person name="Ma J."/>
        </authorList>
    </citation>
    <scope>NUCLEOTIDE SEQUENCE [LARGE SCALE GENOMIC DNA]</scope>
    <source>
        <strain evidence="3">CCUG 30340</strain>
    </source>
</reference>
<organism evidence="2 3">
    <name type="scientific">Dokdonella ginsengisoli</name>
    <dbReference type="NCBI Taxonomy" id="363846"/>
    <lineage>
        <taxon>Bacteria</taxon>
        <taxon>Pseudomonadati</taxon>
        <taxon>Pseudomonadota</taxon>
        <taxon>Gammaproteobacteria</taxon>
        <taxon>Lysobacterales</taxon>
        <taxon>Rhodanobacteraceae</taxon>
        <taxon>Dokdonella</taxon>
    </lineage>
</organism>
<sequence length="618" mass="60183">MSHSALSSLRRRALRLSPLAACLAAALLMPAGHASVRPAAERGSLQVGNCDDAGPGSLRDTVAAAADGDTVDLSGLGCDTITLSSGAIGIGVADLSLTGPGRKQLTISGGDADRVFDHAGTGTLSLSGLSVTHGFGLEGGGCVRSAGNLVLDGVTVSACAAGTPDTAGVAGGGASAAVDATLTNTDFLDNTVDGNLRVRGGGLAVGGSLHASGSRFSNNRAYSHEVAGGNAFQNIAEGGAIHVLVDAELVDSTISGNTAQSDTYEVFGGGLAVGSDPDNAAGSLDLLGSEVSGNTVVSGCPVCAPQGGGIAAVGITRLRQTVVSNNTVGSAGSYGGAGGLRVFDAASAEIVQSTISGNHADSAGGGLIGPSQGYLTIDASLITDNFAGNQGGTNEGGGGVLCFSCTIQLSSSTVSGNTAGANGGGIGILFGEYAPGTSTVIDSTVSGNVGNEGGGFMLDGGRAQFSNSTIAFNQASERGAGISGSEYAYEIDLQSSIVAGNTTGTDANNVWAYPDTVSGANNLIPNAPGLPAAMPADTLTGDPLLLPLADNGGATPTHALGKGSPALDAGNNAVGLVFDQRGDGFPREVGAAADIGAFEQQAAAPDDTIFADGFDAAE</sequence>
<protein>
    <submittedName>
        <fullName evidence="2">Choice-of-anchor Q domain-containing protein</fullName>
    </submittedName>
</protein>
<dbReference type="NCBIfam" id="NF041518">
    <property type="entry name" value="choice_anch_Q"/>
    <property type="match status" value="1"/>
</dbReference>
<dbReference type="InterPro" id="IPR059226">
    <property type="entry name" value="Choice_anch_Q_dom"/>
</dbReference>
<evidence type="ECO:0000313" key="3">
    <source>
        <dbReference type="Proteomes" id="UP001595886"/>
    </source>
</evidence>
<evidence type="ECO:0000313" key="2">
    <source>
        <dbReference type="EMBL" id="MFC4820918.1"/>
    </source>
</evidence>
<keyword evidence="3" id="KW-1185">Reference proteome</keyword>
<dbReference type="InterPro" id="IPR011050">
    <property type="entry name" value="Pectin_lyase_fold/virulence"/>
</dbReference>
<name>A0ABV9QVW9_9GAMM</name>
<feature type="signal peptide" evidence="1">
    <location>
        <begin position="1"/>
        <end position="34"/>
    </location>
</feature>
<dbReference type="Proteomes" id="UP001595886">
    <property type="component" value="Unassembled WGS sequence"/>
</dbReference>
<gene>
    <name evidence="2" type="ORF">ACFO6Q_11315</name>
</gene>
<dbReference type="SUPFAM" id="SSF51126">
    <property type="entry name" value="Pectin lyase-like"/>
    <property type="match status" value="2"/>
</dbReference>
<keyword evidence="1" id="KW-0732">Signal</keyword>
<feature type="chain" id="PRO_5047028654" evidence="1">
    <location>
        <begin position="35"/>
        <end position="618"/>
    </location>
</feature>
<evidence type="ECO:0000256" key="1">
    <source>
        <dbReference type="SAM" id="SignalP"/>
    </source>
</evidence>